<reference evidence="6" key="1">
    <citation type="submission" date="2017-02" db="EMBL/GenBank/DDBJ databases">
        <authorList>
            <person name="Varghese N."/>
            <person name="Submissions S."/>
        </authorList>
    </citation>
    <scope>NUCLEOTIDE SEQUENCE [LARGE SCALE GENOMIC DNA]</scope>
    <source>
        <strain evidence="6">ATCC 700200</strain>
    </source>
</reference>
<dbReference type="OrthoDB" id="108903at2"/>
<gene>
    <name evidence="5" type="ORF">SAMN02745166_00927</name>
</gene>
<keyword evidence="6" id="KW-1185">Reference proteome</keyword>
<dbReference type="InterPro" id="IPR029058">
    <property type="entry name" value="AB_hydrolase_fold"/>
</dbReference>
<dbReference type="EMBL" id="FUYE01000002">
    <property type="protein sequence ID" value="SKA82561.1"/>
    <property type="molecule type" value="Genomic_DNA"/>
</dbReference>
<evidence type="ECO:0000313" key="6">
    <source>
        <dbReference type="Proteomes" id="UP000190774"/>
    </source>
</evidence>
<feature type="region of interest" description="Disordered" evidence="2">
    <location>
        <begin position="24"/>
        <end position="50"/>
    </location>
</feature>
<evidence type="ECO:0000256" key="2">
    <source>
        <dbReference type="SAM" id="MobiDB-lite"/>
    </source>
</evidence>
<dbReference type="RefSeq" id="WP_078812120.1">
    <property type="nucleotide sequence ID" value="NZ_FUYE01000002.1"/>
</dbReference>
<evidence type="ECO:0000259" key="4">
    <source>
        <dbReference type="Pfam" id="PF20434"/>
    </source>
</evidence>
<evidence type="ECO:0000313" key="5">
    <source>
        <dbReference type="EMBL" id="SKA82561.1"/>
    </source>
</evidence>
<proteinExistence type="predicted"/>
<dbReference type="AlphaFoldDB" id="A0A1T4X122"/>
<protein>
    <submittedName>
        <fullName evidence="5">Acetyl esterase/lipase</fullName>
    </submittedName>
</protein>
<accession>A0A1T4X122</accession>
<dbReference type="GO" id="GO:0016787">
    <property type="term" value="F:hydrolase activity"/>
    <property type="evidence" value="ECO:0007669"/>
    <property type="project" value="UniProtKB-KW"/>
</dbReference>
<dbReference type="PANTHER" id="PTHR48081">
    <property type="entry name" value="AB HYDROLASE SUPERFAMILY PROTEIN C4A8.06C"/>
    <property type="match status" value="1"/>
</dbReference>
<dbReference type="Gene3D" id="3.40.50.1820">
    <property type="entry name" value="alpha/beta hydrolase"/>
    <property type="match status" value="1"/>
</dbReference>
<dbReference type="InterPro" id="IPR050300">
    <property type="entry name" value="GDXG_lipolytic_enzyme"/>
</dbReference>
<keyword evidence="1" id="KW-0378">Hydrolase</keyword>
<evidence type="ECO:0000256" key="1">
    <source>
        <dbReference type="ARBA" id="ARBA00022801"/>
    </source>
</evidence>
<feature type="chain" id="PRO_5012684954" evidence="3">
    <location>
        <begin position="23"/>
        <end position="317"/>
    </location>
</feature>
<dbReference type="InterPro" id="IPR049492">
    <property type="entry name" value="BD-FAE-like_dom"/>
</dbReference>
<feature type="domain" description="BD-FAE-like" evidence="4">
    <location>
        <begin position="74"/>
        <end position="259"/>
    </location>
</feature>
<dbReference type="PANTHER" id="PTHR48081:SF13">
    <property type="entry name" value="ALPHA_BETA HYDROLASE"/>
    <property type="match status" value="1"/>
</dbReference>
<feature type="compositionally biased region" description="Low complexity" evidence="2">
    <location>
        <begin position="24"/>
        <end position="38"/>
    </location>
</feature>
<dbReference type="Pfam" id="PF20434">
    <property type="entry name" value="BD-FAE"/>
    <property type="match status" value="1"/>
</dbReference>
<keyword evidence="3" id="KW-0732">Signal</keyword>
<feature type="signal peptide" evidence="3">
    <location>
        <begin position="1"/>
        <end position="22"/>
    </location>
</feature>
<organism evidence="5 6">
    <name type="scientific">Prosthecobacter debontii</name>
    <dbReference type="NCBI Taxonomy" id="48467"/>
    <lineage>
        <taxon>Bacteria</taxon>
        <taxon>Pseudomonadati</taxon>
        <taxon>Verrucomicrobiota</taxon>
        <taxon>Verrucomicrobiia</taxon>
        <taxon>Verrucomicrobiales</taxon>
        <taxon>Verrucomicrobiaceae</taxon>
        <taxon>Prosthecobacter</taxon>
    </lineage>
</organism>
<dbReference type="SUPFAM" id="SSF53474">
    <property type="entry name" value="alpha/beta-Hydrolases"/>
    <property type="match status" value="1"/>
</dbReference>
<dbReference type="STRING" id="48467.SAMN02745166_00927"/>
<name>A0A1T4X122_9BACT</name>
<sequence>MKPLLLLSLSLSLALAASAAQAAEATQPATAKPKPSTANEGPKWKKLNPQTPAGFTLKTLEVAKYPEHTVELYVYVPEAEGTWPCILDIHGGGWQKRQVEADKPMMERLAQRGFVTALVSYRLSTEAKYPAAIHDCKAALRCLRAHAKELKIDPERIGCMGGSAGGHLSGLTAMTSGLPEFEGQGPFKDQSSTVKAAIVMAATQDLVAANLGKKNESSLLFFGVTCDENPELYKAASPITHVRAGVPPTIFIEGEKDTLKVGRAEMMKKLKSLGIETEVHTLKFAPHPFWMSDPWCAETVEIAAAFFKKHLGEPVVK</sequence>
<evidence type="ECO:0000256" key="3">
    <source>
        <dbReference type="SAM" id="SignalP"/>
    </source>
</evidence>
<dbReference type="Proteomes" id="UP000190774">
    <property type="component" value="Unassembled WGS sequence"/>
</dbReference>